<evidence type="ECO:0000256" key="3">
    <source>
        <dbReference type="SAM" id="SignalP"/>
    </source>
</evidence>
<dbReference type="GO" id="GO:0030313">
    <property type="term" value="C:cell envelope"/>
    <property type="evidence" value="ECO:0007669"/>
    <property type="project" value="UniProtKB-SubCell"/>
</dbReference>
<evidence type="ECO:0000256" key="2">
    <source>
        <dbReference type="ARBA" id="ARBA00023054"/>
    </source>
</evidence>
<dbReference type="SUPFAM" id="SSF111369">
    <property type="entry name" value="HlyD-like secretion proteins"/>
    <property type="match status" value="1"/>
</dbReference>
<feature type="signal peptide" evidence="3">
    <location>
        <begin position="1"/>
        <end position="19"/>
    </location>
</feature>
<sequence>MKRISLPIGPRTVRGAACAASALALAWLAACTDRGTPAQMPAPEAPASAPAAGAANGVAVARGRIEVQGGLLELSPQQEGLVDTVSVHEGQAVKRGQVLLRLSGTGLQAEADVAQAELQLAEARERARAQQVPALRRTAARLAEAAAANAAEPQRAEDAAQALRTAESDAAVAHAEAEVARRKLAQVRGQQARLELRAPEDGTVVHVRTQAGLRFATASGSHAAITLLPNRPLVVRAEINQSYAASVKPGMRASVTTDGDVTPAALPAARVVRISPVLGTSRLQEDAQRGPLRVVECVLEFDSPPEARPGQTVRVSFLPLKQE</sequence>
<accession>A0A1H0VLE5</accession>
<evidence type="ECO:0000313" key="5">
    <source>
        <dbReference type="Proteomes" id="UP000199317"/>
    </source>
</evidence>
<dbReference type="AlphaFoldDB" id="A0A1H0VLE5"/>
<dbReference type="PANTHER" id="PTHR32347:SF23">
    <property type="entry name" value="BLL5650 PROTEIN"/>
    <property type="match status" value="1"/>
</dbReference>
<keyword evidence="5" id="KW-1185">Reference proteome</keyword>
<proteinExistence type="predicted"/>
<comment type="subcellular location">
    <subcellularLocation>
        <location evidence="1">Cell envelope</location>
    </subcellularLocation>
</comment>
<evidence type="ECO:0000256" key="1">
    <source>
        <dbReference type="ARBA" id="ARBA00004196"/>
    </source>
</evidence>
<keyword evidence="2" id="KW-0175">Coiled coil</keyword>
<dbReference type="RefSeq" id="WP_092837522.1">
    <property type="nucleotide sequence ID" value="NZ_FNJL01000027.1"/>
</dbReference>
<name>A0A1H0VLE5_9BURK</name>
<dbReference type="PROSITE" id="PS51257">
    <property type="entry name" value="PROKAR_LIPOPROTEIN"/>
    <property type="match status" value="1"/>
</dbReference>
<dbReference type="OrthoDB" id="8794034at2"/>
<dbReference type="Gene3D" id="2.40.50.100">
    <property type="match status" value="1"/>
</dbReference>
<dbReference type="Proteomes" id="UP000199317">
    <property type="component" value="Unassembled WGS sequence"/>
</dbReference>
<dbReference type="InterPro" id="IPR050465">
    <property type="entry name" value="UPF0194_transport"/>
</dbReference>
<dbReference type="Gene3D" id="2.40.30.170">
    <property type="match status" value="1"/>
</dbReference>
<keyword evidence="3" id="KW-0732">Signal</keyword>
<evidence type="ECO:0000313" key="4">
    <source>
        <dbReference type="EMBL" id="SDP79422.1"/>
    </source>
</evidence>
<protein>
    <submittedName>
        <fullName evidence="4">HlyD family secretion protein</fullName>
    </submittedName>
</protein>
<dbReference type="EMBL" id="FNJL01000027">
    <property type="protein sequence ID" value="SDP79422.1"/>
    <property type="molecule type" value="Genomic_DNA"/>
</dbReference>
<gene>
    <name evidence="4" type="ORF">SAMN04489708_12718</name>
</gene>
<organism evidence="4 5">
    <name type="scientific">Paracidovorax cattleyae</name>
    <dbReference type="NCBI Taxonomy" id="80868"/>
    <lineage>
        <taxon>Bacteria</taxon>
        <taxon>Pseudomonadati</taxon>
        <taxon>Pseudomonadota</taxon>
        <taxon>Betaproteobacteria</taxon>
        <taxon>Burkholderiales</taxon>
        <taxon>Comamonadaceae</taxon>
        <taxon>Paracidovorax</taxon>
    </lineage>
</organism>
<dbReference type="PANTHER" id="PTHR32347">
    <property type="entry name" value="EFFLUX SYSTEM COMPONENT YKNX-RELATED"/>
    <property type="match status" value="1"/>
</dbReference>
<feature type="chain" id="PRO_5011627222" evidence="3">
    <location>
        <begin position="20"/>
        <end position="323"/>
    </location>
</feature>
<reference evidence="5" key="1">
    <citation type="submission" date="2016-10" db="EMBL/GenBank/DDBJ databases">
        <authorList>
            <person name="Varghese N."/>
            <person name="Submissions S."/>
        </authorList>
    </citation>
    <scope>NUCLEOTIDE SEQUENCE [LARGE SCALE GENOMIC DNA]</scope>
    <source>
        <strain evidence="5">DSM 17101</strain>
    </source>
</reference>